<reference evidence="2" key="1">
    <citation type="submission" date="2014-09" db="EMBL/GenBank/DDBJ databases">
        <authorList>
            <person name="Magalhaes I.L.F."/>
            <person name="Oliveira U."/>
            <person name="Santos F.R."/>
            <person name="Vidigal T.H.D.A."/>
            <person name="Brescovit A.D."/>
            <person name="Santos A.J."/>
        </authorList>
    </citation>
    <scope>NUCLEOTIDE SEQUENCE</scope>
    <source>
        <tissue evidence="2">Shoot tissue taken approximately 20 cm above the soil surface</tissue>
    </source>
</reference>
<feature type="region of interest" description="Disordered" evidence="1">
    <location>
        <begin position="1"/>
        <end position="39"/>
    </location>
</feature>
<name>A0A0A9CDZ1_ARUDO</name>
<reference evidence="2" key="2">
    <citation type="journal article" date="2015" name="Data Brief">
        <title>Shoot transcriptome of the giant reed, Arundo donax.</title>
        <authorList>
            <person name="Barrero R.A."/>
            <person name="Guerrero F.D."/>
            <person name="Moolhuijzen P."/>
            <person name="Goolsby J.A."/>
            <person name="Tidwell J."/>
            <person name="Bellgard S.E."/>
            <person name="Bellgard M.I."/>
        </authorList>
    </citation>
    <scope>NUCLEOTIDE SEQUENCE</scope>
    <source>
        <tissue evidence="2">Shoot tissue taken approximately 20 cm above the soil surface</tissue>
    </source>
</reference>
<feature type="compositionally biased region" description="Low complexity" evidence="1">
    <location>
        <begin position="11"/>
        <end position="23"/>
    </location>
</feature>
<dbReference type="EMBL" id="GBRH01225242">
    <property type="protein sequence ID" value="JAD72653.1"/>
    <property type="molecule type" value="Transcribed_RNA"/>
</dbReference>
<sequence length="39" mass="4254">MQQVVTRRHTPSPAAASQSQATRSTRRPHTSARPGQLAQ</sequence>
<dbReference type="AlphaFoldDB" id="A0A0A9CDZ1"/>
<organism evidence="2">
    <name type="scientific">Arundo donax</name>
    <name type="common">Giant reed</name>
    <name type="synonym">Donax arundinaceus</name>
    <dbReference type="NCBI Taxonomy" id="35708"/>
    <lineage>
        <taxon>Eukaryota</taxon>
        <taxon>Viridiplantae</taxon>
        <taxon>Streptophyta</taxon>
        <taxon>Embryophyta</taxon>
        <taxon>Tracheophyta</taxon>
        <taxon>Spermatophyta</taxon>
        <taxon>Magnoliopsida</taxon>
        <taxon>Liliopsida</taxon>
        <taxon>Poales</taxon>
        <taxon>Poaceae</taxon>
        <taxon>PACMAD clade</taxon>
        <taxon>Arundinoideae</taxon>
        <taxon>Arundineae</taxon>
        <taxon>Arundo</taxon>
    </lineage>
</organism>
<evidence type="ECO:0000256" key="1">
    <source>
        <dbReference type="SAM" id="MobiDB-lite"/>
    </source>
</evidence>
<accession>A0A0A9CDZ1</accession>
<feature type="compositionally biased region" description="Basic residues" evidence="1">
    <location>
        <begin position="1"/>
        <end position="10"/>
    </location>
</feature>
<proteinExistence type="predicted"/>
<protein>
    <submittedName>
        <fullName evidence="2">Uncharacterized protein</fullName>
    </submittedName>
</protein>
<evidence type="ECO:0000313" key="2">
    <source>
        <dbReference type="EMBL" id="JAD72653.1"/>
    </source>
</evidence>